<dbReference type="AlphaFoldDB" id="A0AAV7L1U7"/>
<feature type="region of interest" description="Disordered" evidence="12">
    <location>
        <begin position="1"/>
        <end position="27"/>
    </location>
</feature>
<comment type="caution">
    <text evidence="14">The sequence shown here is derived from an EMBL/GenBank/DDBJ whole genome shotgun (WGS) entry which is preliminary data.</text>
</comment>
<name>A0AAV7L1U7_PLEWA</name>
<dbReference type="InterPro" id="IPR022775">
    <property type="entry name" value="AP_mu_sigma_su"/>
</dbReference>
<evidence type="ECO:0000256" key="12">
    <source>
        <dbReference type="SAM" id="MobiDB-lite"/>
    </source>
</evidence>
<comment type="similarity">
    <text evidence="4">Belongs to the adaptor complexes small subunit family.</text>
</comment>
<sequence length="579" mass="66431">METSSGTVKQEEREEGRGGVRPQRTLSDWERVVSERERVVTANERGVIYREKGVSKTDMRVTLREGWVTEMERLVCERERWVNGGGPGGHVGVWGPPGPICGGAGGGPFGSWRGPGGHWRGNNERDRGHARDSWEVNERERWLRVGQKGPTKEDRGVPEKGWGVTERERWLSDIGVGVSGDVRWEKRSWEKWVGESGGSGGNHRREEGPSSQDTEVPDAESLFMERERVISDRERVVADRERVVTDRERLARDREKTVTDREKLVPARERALPEKRRALSGKERSDAERQRGLDERKKVASKREAVIVNRKTVVSKREMVVTQRSRVVTLREKLVTDRERLIDKGRMVSGTDGVGVEREQWLSVRESAVSEREWVVNERERESVRCAPPVPEAVVLFDSRLRSGSRSPRVPGSGNRSGGGTMMRFMLLFSRQGKLRLQKWYVAISDREKKKLVRELMQVVLARKPKMCSFLEWRDLKIVYKRYASLYFCCAVEGQDNELITLELIHRYVELLDKYFGSVCELDIIFNFEKAYFILDEFLMGGEIQDTSKKSVLKAIEQADMLQEEDESPRSVLEEMGLA</sequence>
<dbReference type="InterPro" id="IPR011012">
    <property type="entry name" value="Longin-like_dom_sf"/>
</dbReference>
<feature type="domain" description="AP complex mu/sigma subunit" evidence="13">
    <location>
        <begin position="422"/>
        <end position="562"/>
    </location>
</feature>
<evidence type="ECO:0000256" key="3">
    <source>
        <dbReference type="ARBA" id="ARBA00004600"/>
    </source>
</evidence>
<evidence type="ECO:0000256" key="10">
    <source>
        <dbReference type="ARBA" id="ARBA00023329"/>
    </source>
</evidence>
<evidence type="ECO:0000313" key="15">
    <source>
        <dbReference type="Proteomes" id="UP001066276"/>
    </source>
</evidence>
<dbReference type="GO" id="GO:0035615">
    <property type="term" value="F:clathrin adaptor activity"/>
    <property type="evidence" value="ECO:0007669"/>
    <property type="project" value="InterPro"/>
</dbReference>
<feature type="region of interest" description="Disordered" evidence="12">
    <location>
        <begin position="192"/>
        <end position="217"/>
    </location>
</feature>
<keyword evidence="15" id="KW-1185">Reference proteome</keyword>
<evidence type="ECO:0000259" key="13">
    <source>
        <dbReference type="Pfam" id="PF01217"/>
    </source>
</evidence>
<dbReference type="Pfam" id="PF01217">
    <property type="entry name" value="Clat_adaptor_s"/>
    <property type="match status" value="1"/>
</dbReference>
<accession>A0AAV7L1U7</accession>
<dbReference type="InterPro" id="IPR000804">
    <property type="entry name" value="Clathrin_sm-chain_CS"/>
</dbReference>
<evidence type="ECO:0000313" key="14">
    <source>
        <dbReference type="EMBL" id="KAJ1084430.1"/>
    </source>
</evidence>
<evidence type="ECO:0000256" key="5">
    <source>
        <dbReference type="ARBA" id="ARBA00022448"/>
    </source>
</evidence>
<evidence type="ECO:0000256" key="6">
    <source>
        <dbReference type="ARBA" id="ARBA00022927"/>
    </source>
</evidence>
<keyword evidence="10" id="KW-0968">Cytoplasmic vesicle</keyword>
<dbReference type="InterPro" id="IPR044733">
    <property type="entry name" value="AP1_sigma"/>
</dbReference>
<comment type="subunit">
    <text evidence="11">Adaptor protein complex 1 (AP-1) is a heterotetramer composed of two large adaptins (gamma-type subunit AP1G1 and beta-type subunit AP1B1), a medium adaptin (mu-type subunit AP1M1 or AP1M2) and a small adaptin (sigma-type subunit AP1S1 or AP1S2 or AP1S3).</text>
</comment>
<proteinExistence type="inferred from homology"/>
<dbReference type="InterPro" id="IPR016635">
    <property type="entry name" value="AP_complex_ssu"/>
</dbReference>
<keyword evidence="8" id="KW-0472">Membrane</keyword>
<dbReference type="GO" id="GO:0005905">
    <property type="term" value="C:clathrin-coated pit"/>
    <property type="evidence" value="ECO:0007669"/>
    <property type="project" value="UniProtKB-SubCell"/>
</dbReference>
<keyword evidence="6" id="KW-0653">Protein transport</keyword>
<dbReference type="EMBL" id="JANPWB010000016">
    <property type="protein sequence ID" value="KAJ1084430.1"/>
    <property type="molecule type" value="Genomic_DNA"/>
</dbReference>
<gene>
    <name evidence="14" type="ORF">NDU88_004578</name>
</gene>
<keyword evidence="9" id="KW-0168">Coated pit</keyword>
<evidence type="ECO:0000256" key="9">
    <source>
        <dbReference type="ARBA" id="ARBA00023176"/>
    </source>
</evidence>
<dbReference type="Proteomes" id="UP001066276">
    <property type="component" value="Chromosome 12"/>
</dbReference>
<dbReference type="FunFam" id="3.30.450.60:FF:000005">
    <property type="entry name" value="AP complex subunit sigma"/>
    <property type="match status" value="1"/>
</dbReference>
<feature type="region of interest" description="Disordered" evidence="12">
    <location>
        <begin position="252"/>
        <end position="296"/>
    </location>
</feature>
<evidence type="ECO:0000256" key="4">
    <source>
        <dbReference type="ARBA" id="ARBA00006972"/>
    </source>
</evidence>
<dbReference type="GO" id="GO:0030121">
    <property type="term" value="C:AP-1 adaptor complex"/>
    <property type="evidence" value="ECO:0007669"/>
    <property type="project" value="InterPro"/>
</dbReference>
<organism evidence="14 15">
    <name type="scientific">Pleurodeles waltl</name>
    <name type="common">Iberian ribbed newt</name>
    <dbReference type="NCBI Taxonomy" id="8319"/>
    <lineage>
        <taxon>Eukaryota</taxon>
        <taxon>Metazoa</taxon>
        <taxon>Chordata</taxon>
        <taxon>Craniata</taxon>
        <taxon>Vertebrata</taxon>
        <taxon>Euteleostomi</taxon>
        <taxon>Amphibia</taxon>
        <taxon>Batrachia</taxon>
        <taxon>Caudata</taxon>
        <taxon>Salamandroidea</taxon>
        <taxon>Salamandridae</taxon>
        <taxon>Pleurodelinae</taxon>
        <taxon>Pleurodeles</taxon>
    </lineage>
</organism>
<dbReference type="PROSITE" id="PS00989">
    <property type="entry name" value="CLAT_ADAPTOR_S"/>
    <property type="match status" value="1"/>
</dbReference>
<dbReference type="Gene3D" id="3.30.450.60">
    <property type="match status" value="1"/>
</dbReference>
<feature type="compositionally biased region" description="Basic and acidic residues" evidence="12">
    <location>
        <begin position="9"/>
        <end position="18"/>
    </location>
</feature>
<evidence type="ECO:0000256" key="7">
    <source>
        <dbReference type="ARBA" id="ARBA00023034"/>
    </source>
</evidence>
<dbReference type="SUPFAM" id="SSF64356">
    <property type="entry name" value="SNARE-like"/>
    <property type="match status" value="1"/>
</dbReference>
<reference evidence="14" key="1">
    <citation type="journal article" date="2022" name="bioRxiv">
        <title>Sequencing and chromosome-scale assembly of the giantPleurodeles waltlgenome.</title>
        <authorList>
            <person name="Brown T."/>
            <person name="Elewa A."/>
            <person name="Iarovenko S."/>
            <person name="Subramanian E."/>
            <person name="Araus A.J."/>
            <person name="Petzold A."/>
            <person name="Susuki M."/>
            <person name="Suzuki K.-i.T."/>
            <person name="Hayashi T."/>
            <person name="Toyoda A."/>
            <person name="Oliveira C."/>
            <person name="Osipova E."/>
            <person name="Leigh N.D."/>
            <person name="Simon A."/>
            <person name="Yun M.H."/>
        </authorList>
    </citation>
    <scope>NUCLEOTIDE SEQUENCE</scope>
    <source>
        <strain evidence="14">20211129_DDA</strain>
        <tissue evidence="14">Liver</tissue>
    </source>
</reference>
<comment type="subcellular location">
    <subcellularLocation>
        <location evidence="1">Cytoplasmic vesicle membrane</location>
        <topology evidence="1">Peripheral membrane protein</topology>
        <orientation evidence="1">Cytoplasmic side</orientation>
    </subcellularLocation>
    <subcellularLocation>
        <location evidence="2">Golgi apparatus</location>
    </subcellularLocation>
    <subcellularLocation>
        <location evidence="3">Membrane</location>
        <location evidence="3">Clathrin-coated pit</location>
    </subcellularLocation>
</comment>
<dbReference type="PANTHER" id="PTHR11753">
    <property type="entry name" value="ADAPTOR COMPLEXES SMALL SUBUNIT FAMILY"/>
    <property type="match status" value="1"/>
</dbReference>
<protein>
    <recommendedName>
        <fullName evidence="13">AP complex mu/sigma subunit domain-containing protein</fullName>
    </recommendedName>
</protein>
<dbReference type="CDD" id="cd14831">
    <property type="entry name" value="AP1_sigma"/>
    <property type="match status" value="1"/>
</dbReference>
<dbReference type="GO" id="GO:0006886">
    <property type="term" value="P:intracellular protein transport"/>
    <property type="evidence" value="ECO:0007669"/>
    <property type="project" value="InterPro"/>
</dbReference>
<keyword evidence="5" id="KW-0813">Transport</keyword>
<evidence type="ECO:0000256" key="1">
    <source>
        <dbReference type="ARBA" id="ARBA00004180"/>
    </source>
</evidence>
<keyword evidence="7" id="KW-0333">Golgi apparatus</keyword>
<evidence type="ECO:0000256" key="11">
    <source>
        <dbReference type="ARBA" id="ARBA00065677"/>
    </source>
</evidence>
<evidence type="ECO:0000256" key="8">
    <source>
        <dbReference type="ARBA" id="ARBA00023136"/>
    </source>
</evidence>
<evidence type="ECO:0000256" key="2">
    <source>
        <dbReference type="ARBA" id="ARBA00004555"/>
    </source>
</evidence>